<name>A0ACC2PX04_9HYME</name>
<accession>A0ACC2PX04</accession>
<evidence type="ECO:0000313" key="2">
    <source>
        <dbReference type="Proteomes" id="UP001239111"/>
    </source>
</evidence>
<proteinExistence type="predicted"/>
<sequence length="1010" mass="113444">MNSLEEDIFNNNLEKVQCYFDEHKPLEYTDYSDYNILKKAIRCCKKEMILLLVNNGFRVNKSRSLEYERTLLHIAVDLGCPDILQILLNAGASVDAKNRNNETPIVIAFRSRKELLVDLMLPFTKKNQISIEGLSHMHVACGRNKTDLVKKFLQSGAIIDHAVNSHALGSYAGFTPLHFAVDSQSMEAVKLLVDCGANITALNARRLSPVHLAYRFQNFELLQVLLSAHTYYGANPVNPEGLSHFHIACTVNDSCVVEGFLQRGVDVNVQVPLDSFNYPGFTPLHFAVEQSNLSVVRLLLMNDADVKLMDKREISPLKLASLLDDTEALNLIREQEEMKKMHPKNCRPLSELHQACLQDHLSAALVVIVAIDEVKRNGESIDSCIDPLSPSWPGCTALHLAVIHKNPEVVGLLLDNGAKITAKDARGLTPLHIAFRNHQKDIIETILSNKRFEMANPTDSSGLSHLHILCTATGDYQFDDLEFVSNKLRSMDTELEFLNVPVKSLVKKTYFSKILTFIKGHVDELGNSVSPESDFWPGYNPLHFAIKFQALDIVSALLGNEKFSKNIDITKKNGLGQTPLDLALDCMSQSKNMAAENIFFEIIKLILMTQSRKQHQDFVSRGFSLLHIACVQNAKLDAHKALRTCEIGKAVDLDSPCWAGYTALHFAIRFLRLDIAQLLIDRGANPNVRNAQGDTPLHLLFRFSAEIGFSVNGIDASTPQTNLLRMLEHSPLWQVPEANMERLLVYNFRNNDAEGEASGSNKEHNIMEDERWLQASQLLDILLSAGADPNVRNLLGETATHVAARRESGQCLFDRLLLAGADLNAQYDDGGTPLAELLLHAGNRSQRYTWYESALKRLKALDLLGKPMCERNKRFAAQIQGELVDNHGFNEAALEARCREEIDSMTQIIVARGLNLRDILELDIDVLAPLVRSPELWDIMNSSDFDEKYQNYGSMLKLQFHKASRRRNLLEDAESVLYKLNLPQVCTAKIARYLCDDDLRSLVWSSKRQC</sequence>
<comment type="caution">
    <text evidence="1">The sequence shown here is derived from an EMBL/GenBank/DDBJ whole genome shotgun (WGS) entry which is preliminary data.</text>
</comment>
<dbReference type="Proteomes" id="UP001239111">
    <property type="component" value="Chromosome 1"/>
</dbReference>
<organism evidence="1 2">
    <name type="scientific">Eretmocerus hayati</name>
    <dbReference type="NCBI Taxonomy" id="131215"/>
    <lineage>
        <taxon>Eukaryota</taxon>
        <taxon>Metazoa</taxon>
        <taxon>Ecdysozoa</taxon>
        <taxon>Arthropoda</taxon>
        <taxon>Hexapoda</taxon>
        <taxon>Insecta</taxon>
        <taxon>Pterygota</taxon>
        <taxon>Neoptera</taxon>
        <taxon>Endopterygota</taxon>
        <taxon>Hymenoptera</taxon>
        <taxon>Apocrita</taxon>
        <taxon>Proctotrupomorpha</taxon>
        <taxon>Chalcidoidea</taxon>
        <taxon>Aphelinidae</taxon>
        <taxon>Aphelininae</taxon>
        <taxon>Eretmocerus</taxon>
    </lineage>
</organism>
<keyword evidence="2" id="KW-1185">Reference proteome</keyword>
<protein>
    <submittedName>
        <fullName evidence="1">Uncharacterized protein</fullName>
    </submittedName>
</protein>
<gene>
    <name evidence="1" type="ORF">QAD02_023697</name>
</gene>
<evidence type="ECO:0000313" key="1">
    <source>
        <dbReference type="EMBL" id="KAJ8687902.1"/>
    </source>
</evidence>
<dbReference type="EMBL" id="CM056741">
    <property type="protein sequence ID" value="KAJ8687902.1"/>
    <property type="molecule type" value="Genomic_DNA"/>
</dbReference>
<reference evidence="1" key="1">
    <citation type="submission" date="2023-04" db="EMBL/GenBank/DDBJ databases">
        <title>A chromosome-level genome assembly of the parasitoid wasp Eretmocerus hayati.</title>
        <authorList>
            <person name="Zhong Y."/>
            <person name="Liu S."/>
            <person name="Liu Y."/>
        </authorList>
    </citation>
    <scope>NUCLEOTIDE SEQUENCE</scope>
    <source>
        <strain evidence="1">ZJU_SS_LIU_2023</strain>
    </source>
</reference>